<sequence>MTSSTAGGAPPFRVSSVCCQVATRPVRKMVLFFRQTWTLTVKNLLVVLVRPLFTTILRALILPVFFVAFMSDLLILKTHRAAELCLTLRTQILCAQSVHPTGNLWDR</sequence>
<comment type="caution">
    <text evidence="2">The sequence shown here is derived from an EMBL/GenBank/DDBJ whole genome shotgun (WGS) entry which is preliminary data.</text>
</comment>
<keyword evidence="1" id="KW-0472">Membrane</keyword>
<keyword evidence="1" id="KW-0812">Transmembrane</keyword>
<organism evidence="2 3">
    <name type="scientific">Aspergillus pseudodeflectus</name>
    <dbReference type="NCBI Taxonomy" id="176178"/>
    <lineage>
        <taxon>Eukaryota</taxon>
        <taxon>Fungi</taxon>
        <taxon>Dikarya</taxon>
        <taxon>Ascomycota</taxon>
        <taxon>Pezizomycotina</taxon>
        <taxon>Eurotiomycetes</taxon>
        <taxon>Eurotiomycetidae</taxon>
        <taxon>Eurotiales</taxon>
        <taxon>Aspergillaceae</taxon>
        <taxon>Aspergillus</taxon>
        <taxon>Aspergillus subgen. Nidulantes</taxon>
    </lineage>
</organism>
<keyword evidence="3" id="KW-1185">Reference proteome</keyword>
<evidence type="ECO:0000256" key="1">
    <source>
        <dbReference type="SAM" id="Phobius"/>
    </source>
</evidence>
<evidence type="ECO:0000313" key="3">
    <source>
        <dbReference type="Proteomes" id="UP001610444"/>
    </source>
</evidence>
<feature type="transmembrane region" description="Helical" evidence="1">
    <location>
        <begin position="56"/>
        <end position="76"/>
    </location>
</feature>
<accession>A0ABR4L5A4</accession>
<proteinExistence type="predicted"/>
<keyword evidence="1" id="KW-1133">Transmembrane helix</keyword>
<dbReference type="Proteomes" id="UP001610444">
    <property type="component" value="Unassembled WGS sequence"/>
</dbReference>
<name>A0ABR4L5A4_9EURO</name>
<dbReference type="GeneID" id="98151224"/>
<reference evidence="2 3" key="1">
    <citation type="submission" date="2024-07" db="EMBL/GenBank/DDBJ databases">
        <title>Section-level genome sequencing and comparative genomics of Aspergillus sections Usti and Cavernicolus.</title>
        <authorList>
            <consortium name="Lawrence Berkeley National Laboratory"/>
            <person name="Nybo J.L."/>
            <person name="Vesth T.C."/>
            <person name="Theobald S."/>
            <person name="Frisvad J.C."/>
            <person name="Larsen T.O."/>
            <person name="Kjaerboelling I."/>
            <person name="Rothschild-Mancinelli K."/>
            <person name="Lyhne E.K."/>
            <person name="Kogle M.E."/>
            <person name="Barry K."/>
            <person name="Clum A."/>
            <person name="Na H."/>
            <person name="Ledsgaard L."/>
            <person name="Lin J."/>
            <person name="Lipzen A."/>
            <person name="Kuo A."/>
            <person name="Riley R."/>
            <person name="Mondo S."/>
            <person name="LaButti K."/>
            <person name="Haridas S."/>
            <person name="Pangalinan J."/>
            <person name="Salamov A.A."/>
            <person name="Simmons B.A."/>
            <person name="Magnuson J.K."/>
            <person name="Chen J."/>
            <person name="Drula E."/>
            <person name="Henrissat B."/>
            <person name="Wiebenga A."/>
            <person name="Lubbers R.J."/>
            <person name="Gomes A.C."/>
            <person name="Macurrencykelacurrency M.R."/>
            <person name="Stajich J."/>
            <person name="Grigoriev I.V."/>
            <person name="Mortensen U.H."/>
            <person name="De vries R.P."/>
            <person name="Baker S.E."/>
            <person name="Andersen M.R."/>
        </authorList>
    </citation>
    <scope>NUCLEOTIDE SEQUENCE [LARGE SCALE GENOMIC DNA]</scope>
    <source>
        <strain evidence="2 3">CBS 756.74</strain>
    </source>
</reference>
<dbReference type="RefSeq" id="XP_070904639.1">
    <property type="nucleotide sequence ID" value="XM_071036060.1"/>
</dbReference>
<dbReference type="EMBL" id="JBFXLR010000003">
    <property type="protein sequence ID" value="KAL2859705.1"/>
    <property type="molecule type" value="Genomic_DNA"/>
</dbReference>
<gene>
    <name evidence="2" type="ORF">BJX68DRAFT_117917</name>
</gene>
<evidence type="ECO:0000313" key="2">
    <source>
        <dbReference type="EMBL" id="KAL2859705.1"/>
    </source>
</evidence>
<protein>
    <submittedName>
        <fullName evidence="2">Uncharacterized protein</fullName>
    </submittedName>
</protein>